<dbReference type="PROSITE" id="PS01162">
    <property type="entry name" value="QOR_ZETA_CRYSTAL"/>
    <property type="match status" value="1"/>
</dbReference>
<dbReference type="PANTHER" id="PTHR44013">
    <property type="entry name" value="ZINC-TYPE ALCOHOL DEHYDROGENASE-LIKE PROTEIN C16A3.02C"/>
    <property type="match status" value="1"/>
</dbReference>
<dbReference type="InterPro" id="IPR013149">
    <property type="entry name" value="ADH-like_C"/>
</dbReference>
<feature type="compositionally biased region" description="Basic and acidic residues" evidence="1">
    <location>
        <begin position="298"/>
        <end position="307"/>
    </location>
</feature>
<reference evidence="3 4" key="1">
    <citation type="submission" date="2020-08" db="EMBL/GenBank/DDBJ databases">
        <title>Sequencing the genomes of 1000 actinobacteria strains.</title>
        <authorList>
            <person name="Klenk H.-P."/>
        </authorList>
    </citation>
    <scope>NUCLEOTIDE SEQUENCE [LARGE SCALE GENOMIC DNA]</scope>
    <source>
        <strain evidence="3 4">DSM 43023</strain>
    </source>
</reference>
<dbReference type="SUPFAM" id="SSF50129">
    <property type="entry name" value="GroES-like"/>
    <property type="match status" value="1"/>
</dbReference>
<sequence length="336" mass="35244">MRALVSHAYGPLEKLSIEDVPVPVPGPHQVLVRVEGAALNPVDVKLVTGAMRKAMPVTHPFVPGVDVTGVVEEVGRDVTRFAVGDPVLAWNGASFATLAEYALVDDDFSSAKHPANLDVRRASSLPTGAMTAAALVAAADLSPGMDVLVVGAAGGVGSFVVQLAKQAGARVIATGRAEDGPFLDGLGADLTVDYTKDDIAPQVLALAGEGVQVVIDVANAGQDLAVTAAAARPGGRIVSSLGGPREFLDGVSAVYTGRVARHVGRSSGARHPSRPHQRRVLLRSRPSSPHRLRRTPRTRQDHDHLLMERNPCTGLQHDAATDTSARLRHERRHALG</sequence>
<dbReference type="EMBL" id="JACHJU010000001">
    <property type="protein sequence ID" value="MBB4936810.1"/>
    <property type="molecule type" value="Genomic_DNA"/>
</dbReference>
<dbReference type="Gene3D" id="3.90.180.10">
    <property type="entry name" value="Medium-chain alcohol dehydrogenases, catalytic domain"/>
    <property type="match status" value="1"/>
</dbReference>
<dbReference type="PANTHER" id="PTHR44013:SF1">
    <property type="entry name" value="ZINC-TYPE ALCOHOL DEHYDROGENASE-LIKE PROTEIN C16A3.02C"/>
    <property type="match status" value="1"/>
</dbReference>
<evidence type="ECO:0000313" key="4">
    <source>
        <dbReference type="Proteomes" id="UP000534286"/>
    </source>
</evidence>
<evidence type="ECO:0000313" key="3">
    <source>
        <dbReference type="EMBL" id="MBB4936810.1"/>
    </source>
</evidence>
<feature type="compositionally biased region" description="Basic residues" evidence="1">
    <location>
        <begin position="284"/>
        <end position="297"/>
    </location>
</feature>
<feature type="domain" description="Enoyl reductase (ER)" evidence="2">
    <location>
        <begin position="10"/>
        <end position="282"/>
    </location>
</feature>
<dbReference type="InterPro" id="IPR036291">
    <property type="entry name" value="NAD(P)-bd_dom_sf"/>
</dbReference>
<organism evidence="3 4">
    <name type="scientific">Streptosporangium album</name>
    <dbReference type="NCBI Taxonomy" id="47479"/>
    <lineage>
        <taxon>Bacteria</taxon>
        <taxon>Bacillati</taxon>
        <taxon>Actinomycetota</taxon>
        <taxon>Actinomycetes</taxon>
        <taxon>Streptosporangiales</taxon>
        <taxon>Streptosporangiaceae</taxon>
        <taxon>Streptosporangium</taxon>
    </lineage>
</organism>
<dbReference type="InterPro" id="IPR013154">
    <property type="entry name" value="ADH-like_N"/>
</dbReference>
<dbReference type="InterPro" id="IPR052733">
    <property type="entry name" value="Chloroplast_QOR"/>
</dbReference>
<name>A0A7W7W8B7_9ACTN</name>
<dbReference type="Pfam" id="PF00107">
    <property type="entry name" value="ADH_zinc_N"/>
    <property type="match status" value="1"/>
</dbReference>
<dbReference type="Pfam" id="PF08240">
    <property type="entry name" value="ADH_N"/>
    <property type="match status" value="1"/>
</dbReference>
<dbReference type="AlphaFoldDB" id="A0A7W7W8B7"/>
<dbReference type="SMART" id="SM00829">
    <property type="entry name" value="PKS_ER"/>
    <property type="match status" value="1"/>
</dbReference>
<dbReference type="SUPFAM" id="SSF51735">
    <property type="entry name" value="NAD(P)-binding Rossmann-fold domains"/>
    <property type="match status" value="1"/>
</dbReference>
<proteinExistence type="predicted"/>
<evidence type="ECO:0000256" key="1">
    <source>
        <dbReference type="SAM" id="MobiDB-lite"/>
    </source>
</evidence>
<keyword evidence="4" id="KW-1185">Reference proteome</keyword>
<dbReference type="GO" id="GO:0016491">
    <property type="term" value="F:oxidoreductase activity"/>
    <property type="evidence" value="ECO:0007669"/>
    <property type="project" value="InterPro"/>
</dbReference>
<protein>
    <submittedName>
        <fullName evidence="3">NADPH:quinone reductase-like Zn-dependent oxidoreductase</fullName>
    </submittedName>
</protein>
<comment type="caution">
    <text evidence="3">The sequence shown here is derived from an EMBL/GenBank/DDBJ whole genome shotgun (WGS) entry which is preliminary data.</text>
</comment>
<gene>
    <name evidence="3" type="ORF">FHR32_001115</name>
</gene>
<dbReference type="InterPro" id="IPR002364">
    <property type="entry name" value="Quin_OxRdtase/zeta-crystal_CS"/>
</dbReference>
<evidence type="ECO:0000259" key="2">
    <source>
        <dbReference type="SMART" id="SM00829"/>
    </source>
</evidence>
<dbReference type="GO" id="GO:0008270">
    <property type="term" value="F:zinc ion binding"/>
    <property type="evidence" value="ECO:0007669"/>
    <property type="project" value="InterPro"/>
</dbReference>
<feature type="region of interest" description="Disordered" evidence="1">
    <location>
        <begin position="284"/>
        <end position="316"/>
    </location>
</feature>
<dbReference type="Proteomes" id="UP000534286">
    <property type="component" value="Unassembled WGS sequence"/>
</dbReference>
<dbReference type="InterPro" id="IPR020843">
    <property type="entry name" value="ER"/>
</dbReference>
<dbReference type="InterPro" id="IPR011032">
    <property type="entry name" value="GroES-like_sf"/>
</dbReference>
<dbReference type="CDD" id="cd05289">
    <property type="entry name" value="MDR_like_2"/>
    <property type="match status" value="1"/>
</dbReference>
<dbReference type="Gene3D" id="3.40.50.720">
    <property type="entry name" value="NAD(P)-binding Rossmann-like Domain"/>
    <property type="match status" value="1"/>
</dbReference>
<dbReference type="RefSeq" id="WP_184753292.1">
    <property type="nucleotide sequence ID" value="NZ_BAABEK010000069.1"/>
</dbReference>
<accession>A0A7W7W8B7</accession>